<feature type="transmembrane region" description="Helical" evidence="7">
    <location>
        <begin position="436"/>
        <end position="454"/>
    </location>
</feature>
<feature type="transmembrane region" description="Helical" evidence="7">
    <location>
        <begin position="72"/>
        <end position="90"/>
    </location>
</feature>
<dbReference type="InterPro" id="IPR010020">
    <property type="entry name" value="Integral_membrane_YCCS_YHJK"/>
</dbReference>
<evidence type="ECO:0000256" key="3">
    <source>
        <dbReference type="ARBA" id="ARBA00022692"/>
    </source>
</evidence>
<evidence type="ECO:0000256" key="7">
    <source>
        <dbReference type="SAM" id="Phobius"/>
    </source>
</evidence>
<dbReference type="PANTHER" id="PTHR30509">
    <property type="entry name" value="P-HYDROXYBENZOIC ACID EFFLUX PUMP SUBUNIT-RELATED"/>
    <property type="match status" value="1"/>
</dbReference>
<protein>
    <submittedName>
        <fullName evidence="10">TIGR01666 family membrane protein</fullName>
    </submittedName>
</protein>
<evidence type="ECO:0000256" key="6">
    <source>
        <dbReference type="ARBA" id="ARBA00043993"/>
    </source>
</evidence>
<evidence type="ECO:0000256" key="2">
    <source>
        <dbReference type="ARBA" id="ARBA00022475"/>
    </source>
</evidence>
<evidence type="ECO:0000259" key="9">
    <source>
        <dbReference type="Pfam" id="PF13515"/>
    </source>
</evidence>
<evidence type="ECO:0000256" key="4">
    <source>
        <dbReference type="ARBA" id="ARBA00022989"/>
    </source>
</evidence>
<dbReference type="InterPro" id="IPR049453">
    <property type="entry name" value="Memb_transporter_dom"/>
</dbReference>
<gene>
    <name evidence="10" type="primary">yccS</name>
    <name evidence="10" type="ORF">H9889_05245</name>
</gene>
<evidence type="ECO:0000256" key="1">
    <source>
        <dbReference type="ARBA" id="ARBA00004651"/>
    </source>
</evidence>
<feature type="domain" description="Integral membrane bound transporter" evidence="9">
    <location>
        <begin position="438"/>
        <end position="548"/>
    </location>
</feature>
<feature type="transmembrane region" description="Helical" evidence="7">
    <location>
        <begin position="118"/>
        <end position="135"/>
    </location>
</feature>
<comment type="similarity">
    <text evidence="6">Belongs to the YccS/YhfK family.</text>
</comment>
<proteinExistence type="inferred from homology"/>
<feature type="transmembrane region" description="Helical" evidence="7">
    <location>
        <begin position="490"/>
        <end position="523"/>
    </location>
</feature>
<dbReference type="PANTHER" id="PTHR30509:SF8">
    <property type="entry name" value="INNER MEMBRANE PROTEIN YCCS"/>
    <property type="match status" value="1"/>
</dbReference>
<dbReference type="NCBIfam" id="TIGR01667">
    <property type="entry name" value="YCCS_YHFK"/>
    <property type="match status" value="1"/>
</dbReference>
<feature type="transmembrane region" description="Helical" evidence="7">
    <location>
        <begin position="466"/>
        <end position="484"/>
    </location>
</feature>
<dbReference type="InterPro" id="IPR032692">
    <property type="entry name" value="YccS_N"/>
</dbReference>
<comment type="subcellular location">
    <subcellularLocation>
        <location evidence="1">Cell membrane</location>
        <topology evidence="1">Multi-pass membrane protein</topology>
    </subcellularLocation>
</comment>
<dbReference type="Pfam" id="PF12805">
    <property type="entry name" value="FUSC-like"/>
    <property type="match status" value="1"/>
</dbReference>
<evidence type="ECO:0000256" key="5">
    <source>
        <dbReference type="ARBA" id="ARBA00023136"/>
    </source>
</evidence>
<dbReference type="GO" id="GO:0005886">
    <property type="term" value="C:plasma membrane"/>
    <property type="evidence" value="ECO:0007669"/>
    <property type="project" value="UniProtKB-SubCell"/>
</dbReference>
<feature type="transmembrane region" description="Helical" evidence="7">
    <location>
        <begin position="20"/>
        <end position="41"/>
    </location>
</feature>
<feature type="transmembrane region" description="Helical" evidence="7">
    <location>
        <begin position="96"/>
        <end position="113"/>
    </location>
</feature>
<reference evidence="10" key="1">
    <citation type="journal article" date="2021" name="PeerJ">
        <title>Extensive microbial diversity within the chicken gut microbiome revealed by metagenomics and culture.</title>
        <authorList>
            <person name="Gilroy R."/>
            <person name="Ravi A."/>
            <person name="Getino M."/>
            <person name="Pursley I."/>
            <person name="Horton D.L."/>
            <person name="Alikhan N.F."/>
            <person name="Baker D."/>
            <person name="Gharbi K."/>
            <person name="Hall N."/>
            <person name="Watson M."/>
            <person name="Adriaenssens E.M."/>
            <person name="Foster-Nyarko E."/>
            <person name="Jarju S."/>
            <person name="Secka A."/>
            <person name="Antonio M."/>
            <person name="Oren A."/>
            <person name="Chaudhuri R.R."/>
            <person name="La Ragione R."/>
            <person name="Hildebrand F."/>
            <person name="Pallen M.J."/>
        </authorList>
    </citation>
    <scope>NUCLEOTIDE SEQUENCE</scope>
    <source>
        <strain evidence="10">CHK160-9182</strain>
    </source>
</reference>
<dbReference type="NCBIfam" id="TIGR01666">
    <property type="entry name" value="YCCS"/>
    <property type="match status" value="1"/>
</dbReference>
<evidence type="ECO:0000313" key="10">
    <source>
        <dbReference type="EMBL" id="HIW06713.1"/>
    </source>
</evidence>
<accession>A0A9D1Q583</accession>
<dbReference type="EMBL" id="DXHP01000118">
    <property type="protein sequence ID" value="HIW06713.1"/>
    <property type="molecule type" value="Genomic_DNA"/>
</dbReference>
<evidence type="ECO:0000313" key="11">
    <source>
        <dbReference type="Proteomes" id="UP000823934"/>
    </source>
</evidence>
<feature type="transmembrane region" description="Helical" evidence="7">
    <location>
        <begin position="535"/>
        <end position="554"/>
    </location>
</feature>
<dbReference type="AlphaFoldDB" id="A0A9D1Q583"/>
<keyword evidence="2" id="KW-1003">Cell membrane</keyword>
<sequence>MDKIRMLSLSKLTRTFYNNLLLYCTKIFIVMSGVVIAPMLLTGSLQLPPILGAVAAALSDLDNHLKGRVKNIGMILLIFFLASTAVELIFPYPFPFLLLCTFGTAALIMLGALGDRYATIAFGTLVLMVYTMLTFEADRAWYIQPMMLMTGALWYHLISLLFHFIWPARPMTESLAECYKDLARLLELKSRFFDPDEGESIKELKLKLSIAGKALTAKLDNIRGAIIRRLQNERGQNPFPEILNYYLIAQTIYERAASVHVEYELLHKKFLYSDLLFRFQRLMMQQGQTALRISEAISKQEEYEHPQYLNRLSTRLDETIKRLKKAGNHEKEIFTSLDNLLHNLEQINALFLKMQSGLAENDLLKTEFNALLPQSTPSLNLKDKVLEFIQRMKSHLTPESEVFRHAIRMSFVMGAGYLIIWLANIGNIYILNGDEVTTRIYWIILTAIFVCQPNSTATKSRIAKRFSGTVLGVVITIVFLQFSPSISLQALIVILSGTLFFIFSAARYSFATALITIMILIGFNLNDYNFIAPERLIDTMIGCGLAWIAAHYILPDWRYYNLPKTYAKVATENSHYLDQIREQYHAGRSDNLAYLTSRTRASEADSELSSLFSALSAANQYDKDHLEQIFNNLCLNNTFLGYLSALGAHREKIEDHEVLAMLDRTTHFIIQTLQTKQFDQPYYSALKREIFKLQHQDCCTNSPISTILLQQLTLLLRTLPSYLKALFNA</sequence>
<dbReference type="Pfam" id="PF13515">
    <property type="entry name" value="FUSC_2"/>
    <property type="match status" value="1"/>
</dbReference>
<feature type="transmembrane region" description="Helical" evidence="7">
    <location>
        <begin position="141"/>
        <end position="166"/>
    </location>
</feature>
<keyword evidence="5 7" id="KW-0472">Membrane</keyword>
<evidence type="ECO:0000259" key="8">
    <source>
        <dbReference type="Pfam" id="PF12805"/>
    </source>
</evidence>
<dbReference type="InterPro" id="IPR010019">
    <property type="entry name" value="Integral_membrane_YccS"/>
</dbReference>
<keyword evidence="3 7" id="KW-0812">Transmembrane</keyword>
<feature type="domain" description="Integral membrane protein YccS N-terminal" evidence="8">
    <location>
        <begin position="71"/>
        <end position="350"/>
    </location>
</feature>
<dbReference type="Proteomes" id="UP000823934">
    <property type="component" value="Unassembled WGS sequence"/>
</dbReference>
<keyword evidence="4 7" id="KW-1133">Transmembrane helix</keyword>
<organism evidence="10 11">
    <name type="scientific">Candidatus Ignatzschineria merdigallinarum</name>
    <dbReference type="NCBI Taxonomy" id="2838621"/>
    <lineage>
        <taxon>Bacteria</taxon>
        <taxon>Pseudomonadati</taxon>
        <taxon>Pseudomonadota</taxon>
        <taxon>Gammaproteobacteria</taxon>
        <taxon>Cardiobacteriales</taxon>
        <taxon>Ignatzschineriaceae</taxon>
        <taxon>Ignatzschineria</taxon>
    </lineage>
</organism>
<reference evidence="10" key="2">
    <citation type="submission" date="2021-04" db="EMBL/GenBank/DDBJ databases">
        <authorList>
            <person name="Gilroy R."/>
        </authorList>
    </citation>
    <scope>NUCLEOTIDE SEQUENCE</scope>
    <source>
        <strain evidence="10">CHK160-9182</strain>
    </source>
</reference>
<feature type="transmembrane region" description="Helical" evidence="7">
    <location>
        <begin position="411"/>
        <end position="430"/>
    </location>
</feature>
<comment type="caution">
    <text evidence="10">The sequence shown here is derived from an EMBL/GenBank/DDBJ whole genome shotgun (WGS) entry which is preliminary data.</text>
</comment>
<name>A0A9D1Q583_9GAMM</name>